<gene>
    <name evidence="2" type="ORF">SAMN02746089_01363</name>
</gene>
<dbReference type="NCBIfam" id="NF042414">
    <property type="entry name" value="CLC_0170_fam"/>
    <property type="match status" value="1"/>
</dbReference>
<feature type="transmembrane region" description="Helical" evidence="1">
    <location>
        <begin position="50"/>
        <end position="69"/>
    </location>
</feature>
<feature type="transmembrane region" description="Helical" evidence="1">
    <location>
        <begin position="12"/>
        <end position="30"/>
    </location>
</feature>
<evidence type="ECO:0000313" key="2">
    <source>
        <dbReference type="EMBL" id="SHF13452.1"/>
    </source>
</evidence>
<dbReference type="EMBL" id="FQVH01000012">
    <property type="protein sequence ID" value="SHF13452.1"/>
    <property type="molecule type" value="Genomic_DNA"/>
</dbReference>
<keyword evidence="1" id="KW-1133">Transmembrane helix</keyword>
<proteinExistence type="predicted"/>
<keyword evidence="3" id="KW-1185">Reference proteome</keyword>
<keyword evidence="1" id="KW-0812">Transmembrane</keyword>
<dbReference type="OrthoDB" id="2085661at2"/>
<dbReference type="RefSeq" id="WP_073343162.1">
    <property type="nucleotide sequence ID" value="NZ_FQVH01000012.1"/>
</dbReference>
<sequence>MNNILNYIRMRFDIYMLLLMLSMGIFLALIDTENLKKKELKKDEGIARKIGFFYIVFACAMYIIKSIWLR</sequence>
<dbReference type="Proteomes" id="UP000184088">
    <property type="component" value="Unassembled WGS sequence"/>
</dbReference>
<accession>A0A1M4Z6Q2</accession>
<dbReference type="STRING" id="1121256.SAMN02746089_01363"/>
<protein>
    <submittedName>
        <fullName evidence="2">Uncharacterized protein</fullName>
    </submittedName>
</protein>
<dbReference type="InterPro" id="IPR049971">
    <property type="entry name" value="CLC_0170-like"/>
</dbReference>
<dbReference type="AlphaFoldDB" id="A0A1M4Z6Q2"/>
<evidence type="ECO:0000256" key="1">
    <source>
        <dbReference type="SAM" id="Phobius"/>
    </source>
</evidence>
<organism evidence="2 3">
    <name type="scientific">Caldanaerobius fijiensis DSM 17918</name>
    <dbReference type="NCBI Taxonomy" id="1121256"/>
    <lineage>
        <taxon>Bacteria</taxon>
        <taxon>Bacillati</taxon>
        <taxon>Bacillota</taxon>
        <taxon>Clostridia</taxon>
        <taxon>Thermoanaerobacterales</taxon>
        <taxon>Thermoanaerobacteraceae</taxon>
        <taxon>Caldanaerobius</taxon>
    </lineage>
</organism>
<evidence type="ECO:0000313" key="3">
    <source>
        <dbReference type="Proteomes" id="UP000184088"/>
    </source>
</evidence>
<reference evidence="2 3" key="1">
    <citation type="submission" date="2016-11" db="EMBL/GenBank/DDBJ databases">
        <authorList>
            <person name="Jaros S."/>
            <person name="Januszkiewicz K."/>
            <person name="Wedrychowicz H."/>
        </authorList>
    </citation>
    <scope>NUCLEOTIDE SEQUENCE [LARGE SCALE GENOMIC DNA]</scope>
    <source>
        <strain evidence="2 3">DSM 17918</strain>
    </source>
</reference>
<keyword evidence="1" id="KW-0472">Membrane</keyword>
<name>A0A1M4Z6Q2_9THEO</name>